<sequence>MDIRIVTPRYHVSPQITPQDIPDLAAQGFTLIICNRPDAENPPELHAAQVRAAAEAAGLGFAQLDLTQQTMTPDNIARQTALVDEAEGPVLAYCASGTRCTIAWALGQAGRMPVDDILAATQAAGYALDHLRPTLEALARR</sequence>
<dbReference type="Proteomes" id="UP000237655">
    <property type="component" value="Chromosome"/>
</dbReference>
<dbReference type="SUPFAM" id="SSF52799">
    <property type="entry name" value="(Phosphotyrosine protein) phosphatases II"/>
    <property type="match status" value="1"/>
</dbReference>
<dbReference type="InterPro" id="IPR029021">
    <property type="entry name" value="Prot-tyrosine_phosphatase-like"/>
</dbReference>
<dbReference type="NCBIfam" id="TIGR01244">
    <property type="entry name" value="TIGR01244 family sulfur transferase"/>
    <property type="match status" value="1"/>
</dbReference>
<dbReference type="Gene3D" id="3.90.190.10">
    <property type="entry name" value="Protein tyrosine phosphatase superfamily"/>
    <property type="match status" value="1"/>
</dbReference>
<evidence type="ECO:0000313" key="3">
    <source>
        <dbReference type="Proteomes" id="UP000237655"/>
    </source>
</evidence>
<gene>
    <name evidence="2" type="ORF">C6Y53_00230</name>
</gene>
<dbReference type="AlphaFoldDB" id="A0A2S0MV12"/>
<evidence type="ECO:0000313" key="2">
    <source>
        <dbReference type="EMBL" id="AVO39561.1"/>
    </source>
</evidence>
<evidence type="ECO:0000259" key="1">
    <source>
        <dbReference type="Pfam" id="PF04273"/>
    </source>
</evidence>
<accession>A0A2S0MV12</accession>
<feature type="domain" description="Beta-lactamase hydrolase-like protein phosphatase-like" evidence="1">
    <location>
        <begin position="2"/>
        <end position="110"/>
    </location>
</feature>
<reference evidence="3" key="1">
    <citation type="submission" date="2018-03" db="EMBL/GenBank/DDBJ databases">
        <title>Genomic analysis of the strain SH-1 isolated from shrimp intestine.</title>
        <authorList>
            <person name="Kim Y.-S."/>
            <person name="Kim S.-E."/>
            <person name="Kim K.-H."/>
        </authorList>
    </citation>
    <scope>NUCLEOTIDE SEQUENCE [LARGE SCALE GENOMIC DNA]</scope>
    <source>
        <strain evidence="3">SH-1</strain>
    </source>
</reference>
<name>A0A2S0MV12_9RHOB</name>
<keyword evidence="3" id="KW-1185">Reference proteome</keyword>
<dbReference type="EMBL" id="CP027665">
    <property type="protein sequence ID" value="AVO39561.1"/>
    <property type="molecule type" value="Genomic_DNA"/>
</dbReference>
<dbReference type="KEGG" id="thas:C6Y53_00230"/>
<dbReference type="RefSeq" id="WP_106473865.1">
    <property type="nucleotide sequence ID" value="NZ_CP027665.1"/>
</dbReference>
<dbReference type="InterPro" id="IPR005939">
    <property type="entry name" value="BLH_phosphatase-like"/>
</dbReference>
<dbReference type="GO" id="GO:0016787">
    <property type="term" value="F:hydrolase activity"/>
    <property type="evidence" value="ECO:0007669"/>
    <property type="project" value="InterPro"/>
</dbReference>
<proteinExistence type="predicted"/>
<dbReference type="Pfam" id="PF04273">
    <property type="entry name" value="BLH_phosphatase"/>
    <property type="match status" value="1"/>
</dbReference>
<organism evidence="2 3">
    <name type="scientific">Pukyongiella litopenaei</name>
    <dbReference type="NCBI Taxonomy" id="2605946"/>
    <lineage>
        <taxon>Bacteria</taxon>
        <taxon>Pseudomonadati</taxon>
        <taxon>Pseudomonadota</taxon>
        <taxon>Alphaproteobacteria</taxon>
        <taxon>Rhodobacterales</taxon>
        <taxon>Paracoccaceae</taxon>
        <taxon>Pukyongiella</taxon>
    </lineage>
</organism>
<protein>
    <submittedName>
        <fullName evidence="2">TIGR01244 family phosphatase</fullName>
    </submittedName>
</protein>